<keyword evidence="8 13" id="KW-0274">FAD</keyword>
<proteinExistence type="inferred from homology"/>
<reference evidence="16 17" key="1">
    <citation type="submission" date="2016-10" db="EMBL/GenBank/DDBJ databases">
        <title>Draft genome sequences of four alkaliphilic bacteria belonging to the Anaerobacillus genus.</title>
        <authorList>
            <person name="Bassil N.M."/>
            <person name="Lloyd J.R."/>
        </authorList>
    </citation>
    <scope>NUCLEOTIDE SEQUENCE [LARGE SCALE GENOMIC DNA]</scope>
    <source>
        <strain evidence="16 17">DSM 15340</strain>
    </source>
</reference>
<dbReference type="RefSeq" id="WP_071313431.1">
    <property type="nucleotide sequence ID" value="NZ_MLQQ01000025.1"/>
</dbReference>
<dbReference type="NCBIfam" id="TIGR00551">
    <property type="entry name" value="nadB"/>
    <property type="match status" value="1"/>
</dbReference>
<dbReference type="SUPFAM" id="SSF46977">
    <property type="entry name" value="Succinate dehydrogenase/fumarate reductase flavoprotein C-terminal domain"/>
    <property type="match status" value="1"/>
</dbReference>
<evidence type="ECO:0000256" key="8">
    <source>
        <dbReference type="ARBA" id="ARBA00022827"/>
    </source>
</evidence>
<dbReference type="SUPFAM" id="SSF56425">
    <property type="entry name" value="Succinate dehydrogenase/fumarate reductase flavoprotein, catalytic domain"/>
    <property type="match status" value="1"/>
</dbReference>
<dbReference type="Pfam" id="PF02910">
    <property type="entry name" value="Succ_DH_flav_C"/>
    <property type="match status" value="1"/>
</dbReference>
<dbReference type="NCBIfam" id="NF005978">
    <property type="entry name" value="PRK08071.1"/>
    <property type="match status" value="1"/>
</dbReference>
<dbReference type="InterPro" id="IPR037099">
    <property type="entry name" value="Fum_R/Succ_DH_flav-like_C_sf"/>
</dbReference>
<comment type="subcellular location">
    <subcellularLocation>
        <location evidence="13">Cytoplasm</location>
    </subcellularLocation>
</comment>
<keyword evidence="6 13" id="KW-0285">Flavoprotein</keyword>
<feature type="active site" description="Proton acceptor" evidence="12">
    <location>
        <position position="274"/>
    </location>
</feature>
<evidence type="ECO:0000256" key="10">
    <source>
        <dbReference type="ARBA" id="ARBA00048305"/>
    </source>
</evidence>
<dbReference type="GO" id="GO:0033765">
    <property type="term" value="F:steroid dehydrogenase activity, acting on the CH-CH group of donors"/>
    <property type="evidence" value="ECO:0007669"/>
    <property type="project" value="UniProtKB-ARBA"/>
</dbReference>
<dbReference type="InterPro" id="IPR036188">
    <property type="entry name" value="FAD/NAD-bd_sf"/>
</dbReference>
<evidence type="ECO:0000256" key="7">
    <source>
        <dbReference type="ARBA" id="ARBA00022642"/>
    </source>
</evidence>
<dbReference type="SUPFAM" id="SSF51905">
    <property type="entry name" value="FAD/NAD(P)-binding domain"/>
    <property type="match status" value="1"/>
</dbReference>
<evidence type="ECO:0000256" key="4">
    <source>
        <dbReference type="ARBA" id="ARBA00012173"/>
    </source>
</evidence>
<evidence type="ECO:0000256" key="12">
    <source>
        <dbReference type="PIRSR" id="PIRSR000171-1"/>
    </source>
</evidence>
<dbReference type="GO" id="GO:0008734">
    <property type="term" value="F:L-aspartate oxidase activity"/>
    <property type="evidence" value="ECO:0007669"/>
    <property type="project" value="UniProtKB-UniRule"/>
</dbReference>
<evidence type="ECO:0000256" key="3">
    <source>
        <dbReference type="ARBA" id="ARBA00008562"/>
    </source>
</evidence>
<evidence type="ECO:0000256" key="5">
    <source>
        <dbReference type="ARBA" id="ARBA00021901"/>
    </source>
</evidence>
<dbReference type="Gene3D" id="3.90.700.10">
    <property type="entry name" value="Succinate dehydrogenase/fumarate reductase flavoprotein, catalytic domain"/>
    <property type="match status" value="1"/>
</dbReference>
<evidence type="ECO:0000256" key="11">
    <source>
        <dbReference type="NCBIfam" id="TIGR00551"/>
    </source>
</evidence>
<evidence type="ECO:0000313" key="16">
    <source>
        <dbReference type="EMBL" id="OIJ11853.1"/>
    </source>
</evidence>
<evidence type="ECO:0000256" key="1">
    <source>
        <dbReference type="ARBA" id="ARBA00001974"/>
    </source>
</evidence>
<name>A0A1S2LID5_9BACI</name>
<dbReference type="Gene3D" id="3.50.50.60">
    <property type="entry name" value="FAD/NAD(P)-binding domain"/>
    <property type="match status" value="1"/>
</dbReference>
<comment type="caution">
    <text evidence="16">The sequence shown here is derived from an EMBL/GenBank/DDBJ whole genome shotgun (WGS) entry which is preliminary data.</text>
</comment>
<accession>A0A1S2LID5</accession>
<dbReference type="InterPro" id="IPR015939">
    <property type="entry name" value="Fum_Rdtase/Succ_DH_flav-like_C"/>
</dbReference>
<dbReference type="UniPathway" id="UPA00253">
    <property type="reaction ID" value="UER00326"/>
</dbReference>
<keyword evidence="7 13" id="KW-0662">Pyridine nucleotide biosynthesis</keyword>
<dbReference type="OrthoDB" id="9806724at2"/>
<evidence type="ECO:0000259" key="14">
    <source>
        <dbReference type="Pfam" id="PF00890"/>
    </source>
</evidence>
<evidence type="ECO:0000256" key="2">
    <source>
        <dbReference type="ARBA" id="ARBA00004950"/>
    </source>
</evidence>
<dbReference type="PRINTS" id="PR00368">
    <property type="entry name" value="FADPNR"/>
</dbReference>
<organism evidence="16 17">
    <name type="scientific">Anaerobacillus arseniciselenatis</name>
    <dbReference type="NCBI Taxonomy" id="85682"/>
    <lineage>
        <taxon>Bacteria</taxon>
        <taxon>Bacillati</taxon>
        <taxon>Bacillota</taxon>
        <taxon>Bacilli</taxon>
        <taxon>Bacillales</taxon>
        <taxon>Bacillaceae</taxon>
        <taxon>Anaerobacillus</taxon>
    </lineage>
</organism>
<evidence type="ECO:0000259" key="15">
    <source>
        <dbReference type="Pfam" id="PF02910"/>
    </source>
</evidence>
<evidence type="ECO:0000256" key="6">
    <source>
        <dbReference type="ARBA" id="ARBA00022630"/>
    </source>
</evidence>
<protein>
    <recommendedName>
        <fullName evidence="5 11">L-aspartate oxidase</fullName>
        <ecNumber evidence="4 11">1.4.3.16</ecNumber>
    </recommendedName>
</protein>
<dbReference type="AlphaFoldDB" id="A0A1S2LID5"/>
<dbReference type="Pfam" id="PF00890">
    <property type="entry name" value="FAD_binding_2"/>
    <property type="match status" value="1"/>
</dbReference>
<dbReference type="PANTHER" id="PTHR42716:SF2">
    <property type="entry name" value="L-ASPARTATE OXIDASE, CHLOROPLASTIC"/>
    <property type="match status" value="1"/>
</dbReference>
<dbReference type="EMBL" id="MLQQ01000025">
    <property type="protein sequence ID" value="OIJ11853.1"/>
    <property type="molecule type" value="Genomic_DNA"/>
</dbReference>
<dbReference type="InterPro" id="IPR003953">
    <property type="entry name" value="FAD-dep_OxRdtase_2_FAD-bd"/>
</dbReference>
<dbReference type="InterPro" id="IPR027477">
    <property type="entry name" value="Succ_DH/fumarate_Rdtase_cat_sf"/>
</dbReference>
<evidence type="ECO:0000313" key="17">
    <source>
        <dbReference type="Proteomes" id="UP000180098"/>
    </source>
</evidence>
<dbReference type="GO" id="GO:0005737">
    <property type="term" value="C:cytoplasm"/>
    <property type="evidence" value="ECO:0007669"/>
    <property type="project" value="UniProtKB-SubCell"/>
</dbReference>
<evidence type="ECO:0000256" key="9">
    <source>
        <dbReference type="ARBA" id="ARBA00023002"/>
    </source>
</evidence>
<dbReference type="EC" id="1.4.3.16" evidence="4 11"/>
<dbReference type="Gene3D" id="1.20.58.100">
    <property type="entry name" value="Fumarate reductase/succinate dehydrogenase flavoprotein-like, C-terminal domain"/>
    <property type="match status" value="1"/>
</dbReference>
<gene>
    <name evidence="16" type="ORF">BKP35_11150</name>
</gene>
<feature type="domain" description="Fumarate reductase/succinate dehydrogenase flavoprotein-like C-terminal" evidence="15">
    <location>
        <begin position="416"/>
        <end position="504"/>
    </location>
</feature>
<dbReference type="PANTHER" id="PTHR42716">
    <property type="entry name" value="L-ASPARTATE OXIDASE"/>
    <property type="match status" value="1"/>
</dbReference>
<dbReference type="Proteomes" id="UP000180098">
    <property type="component" value="Unassembled WGS sequence"/>
</dbReference>
<dbReference type="GO" id="GO:0034628">
    <property type="term" value="P:'de novo' NAD+ biosynthetic process from L-aspartate"/>
    <property type="evidence" value="ECO:0007669"/>
    <property type="project" value="TreeGrafter"/>
</dbReference>
<comment type="catalytic activity">
    <reaction evidence="10">
        <text>L-aspartate + O2 = iminosuccinate + H2O2</text>
        <dbReference type="Rhea" id="RHEA:25876"/>
        <dbReference type="ChEBI" id="CHEBI:15379"/>
        <dbReference type="ChEBI" id="CHEBI:16240"/>
        <dbReference type="ChEBI" id="CHEBI:29991"/>
        <dbReference type="ChEBI" id="CHEBI:77875"/>
        <dbReference type="EC" id="1.4.3.16"/>
    </reaction>
    <physiologicalReaction direction="left-to-right" evidence="10">
        <dbReference type="Rhea" id="RHEA:25877"/>
    </physiologicalReaction>
</comment>
<keyword evidence="9 13" id="KW-0560">Oxidoreductase</keyword>
<sequence>MNVKKTEVVIIGSGLAGLMTADYLCDQKNVMLITKSELNNSNSMLAQGGIAAAVTKEDHWQEHFEDTIVAGGFHNRKEMTELLVKQGSSLINRLIEIGVAFDKDKNNELSLGMEGAHTKRRILHAGGDATGKVIVEALMSRVIPKIDVCEREMAFDLQVEDGVCQGVFTKDIKGTISYVEADHVIIATGGVGQLYSATSNCREATGDGIAMAYRAGAEIADMEFIQFHPTLLMNGNSSCGLISEAVRGEGAKLVNEEGCFLMKGKHPMEDLAPRDIVAREIFNSKLKQEKIFLNIENVNNFKQRFPSIYQMCEKNPEILKSELLPVEPGAHFIMGGIKVDREGQSSIENLYAVGECAYTGVHGANRLASNSLLEGVVFSERLSKTVLQKKKRTKKKRLTPSIVLKNTSSKNLPTVEQVQEVMDKFAGIIRNKKGLQQAICWFRQYNDLLNDKNHAYLSIQEKVISNMLVVGLLITQASLLRDESRGGHYRSDFSAKNDQRWSGYRSVFVNGELIRERFVENEALKQDSLSELKKEHSC</sequence>
<comment type="function">
    <text evidence="13">Catalyzes the oxidation of L-aspartate to iminoaspartate.</text>
</comment>
<comment type="similarity">
    <text evidence="3 13">Belongs to the FAD-dependent oxidoreductase 2 family. NadB subfamily.</text>
</comment>
<evidence type="ECO:0000256" key="13">
    <source>
        <dbReference type="RuleBase" id="RU362049"/>
    </source>
</evidence>
<keyword evidence="17" id="KW-1185">Reference proteome</keyword>
<feature type="domain" description="FAD-dependent oxidoreductase 2 FAD-binding" evidence="14">
    <location>
        <begin position="8"/>
        <end position="372"/>
    </location>
</feature>
<dbReference type="PIRSF" id="PIRSF000171">
    <property type="entry name" value="SDHA_APRA_LASPO"/>
    <property type="match status" value="1"/>
</dbReference>
<comment type="pathway">
    <text evidence="2 13">Cofactor biosynthesis; NAD(+) biosynthesis; iminoaspartate from L-aspartate (oxidase route): step 1/1.</text>
</comment>
<dbReference type="InterPro" id="IPR005288">
    <property type="entry name" value="NadB"/>
</dbReference>
<comment type="cofactor">
    <cofactor evidence="1 13">
        <name>FAD</name>
        <dbReference type="ChEBI" id="CHEBI:57692"/>
    </cofactor>
</comment>